<reference evidence="1 2" key="1">
    <citation type="submission" date="2021-06" db="EMBL/GenBank/DDBJ databases">
        <title>Caerostris extrusa draft genome.</title>
        <authorList>
            <person name="Kono N."/>
            <person name="Arakawa K."/>
        </authorList>
    </citation>
    <scope>NUCLEOTIDE SEQUENCE [LARGE SCALE GENOMIC DNA]</scope>
</reference>
<dbReference type="AlphaFoldDB" id="A0AAV4NRR7"/>
<organism evidence="1 2">
    <name type="scientific">Caerostris extrusa</name>
    <name type="common">Bark spider</name>
    <name type="synonym">Caerostris bankana</name>
    <dbReference type="NCBI Taxonomy" id="172846"/>
    <lineage>
        <taxon>Eukaryota</taxon>
        <taxon>Metazoa</taxon>
        <taxon>Ecdysozoa</taxon>
        <taxon>Arthropoda</taxon>
        <taxon>Chelicerata</taxon>
        <taxon>Arachnida</taxon>
        <taxon>Araneae</taxon>
        <taxon>Araneomorphae</taxon>
        <taxon>Entelegynae</taxon>
        <taxon>Araneoidea</taxon>
        <taxon>Araneidae</taxon>
        <taxon>Caerostris</taxon>
    </lineage>
</organism>
<comment type="caution">
    <text evidence="1">The sequence shown here is derived from an EMBL/GenBank/DDBJ whole genome shotgun (WGS) entry which is preliminary data.</text>
</comment>
<dbReference type="EMBL" id="BPLR01003680">
    <property type="protein sequence ID" value="GIX87466.1"/>
    <property type="molecule type" value="Genomic_DNA"/>
</dbReference>
<accession>A0AAV4NRR7</accession>
<gene>
    <name evidence="1" type="ORF">CEXT_704581</name>
</gene>
<keyword evidence="2" id="KW-1185">Reference proteome</keyword>
<sequence length="77" mass="8852">MHGCWTRDNKDIRFAVWKRFEYVFHSAKEGLAFVGRNEMNARNSSRTPIVQVAFENTTPEIIHTSNSKAGADYAMML</sequence>
<dbReference type="Proteomes" id="UP001054945">
    <property type="component" value="Unassembled WGS sequence"/>
</dbReference>
<protein>
    <submittedName>
        <fullName evidence="1">Uncharacterized protein</fullName>
    </submittedName>
</protein>
<evidence type="ECO:0000313" key="2">
    <source>
        <dbReference type="Proteomes" id="UP001054945"/>
    </source>
</evidence>
<proteinExistence type="predicted"/>
<evidence type="ECO:0000313" key="1">
    <source>
        <dbReference type="EMBL" id="GIX87466.1"/>
    </source>
</evidence>
<name>A0AAV4NRR7_CAEEX</name>